<dbReference type="PANTHER" id="PTHR10371:SF3">
    <property type="entry name" value="NADH DEHYDROGENASE [UBIQUINONE] FLAVOPROTEIN 2, MITOCHONDRIAL"/>
    <property type="match status" value="1"/>
</dbReference>
<dbReference type="InterPro" id="IPR002023">
    <property type="entry name" value="NuoE-like"/>
</dbReference>
<sequence length="502" mass="52859">MSVRRLATDDVQPAAFSFDAARQTEVDKWLLRYPAGRQQSAVIPLLMLAQEQEGWVTKPAVESVAQMLGMPLIRVLEVATFYTQFMLAPVGKKAHIQVCGTTPCWLRGAGELIEHCKTHIHPEPLHPNAEGTLSWEEVECQGACVNAPMVIIGKDAYEDLTVERLDEIIKAFEADQGADVPTGPQNGRVFSMPIEGATSLTDEEAITLKPAAKPDSGRGDQAAQRCSGDIETAAETVAALVSMVRADNVARPADANQTSGEPGYSLTASGEPVAMTGEAKIDVDERIEGVDAEARSASEAPATSDVGAGDGDAAAMAEDMTEPAGEPSGGDKPTDAERAEMTEAAKPDGDAPEADPSIEGPADAEGPGYRDPAQQAGGGDKSDSSPATAIAEGDDADASSSKSGSAAAENEAQPKLHESRPDDADDLGLIAGIGPKIHAKLNDLGVYKYAQIASWTPDNAAYVDRQLSFRGRIARENWIAQADALAAGGPEEYERRFGKKPR</sequence>
<feature type="region of interest" description="Disordered" evidence="8">
    <location>
        <begin position="252"/>
        <end position="272"/>
    </location>
</feature>
<dbReference type="GO" id="GO:0046872">
    <property type="term" value="F:metal ion binding"/>
    <property type="evidence" value="ECO:0007669"/>
    <property type="project" value="UniProtKB-KW"/>
</dbReference>
<evidence type="ECO:0000256" key="5">
    <source>
        <dbReference type="ARBA" id="ARBA00023014"/>
    </source>
</evidence>
<dbReference type="RefSeq" id="WP_094078064.1">
    <property type="nucleotide sequence ID" value="NZ_NBYO01000003.1"/>
</dbReference>
<comment type="similarity">
    <text evidence="1">Belongs to the complex I 24 kDa subunit family.</text>
</comment>
<dbReference type="FunFam" id="1.10.10.1590:FF:000001">
    <property type="entry name" value="NADH-quinone oxidoreductase subunit E"/>
    <property type="match status" value="1"/>
</dbReference>
<evidence type="ECO:0000256" key="3">
    <source>
        <dbReference type="ARBA" id="ARBA00022723"/>
    </source>
</evidence>
<comment type="cofactor">
    <cofactor evidence="6">
        <name>[2Fe-2S] cluster</name>
        <dbReference type="ChEBI" id="CHEBI:190135"/>
    </cofactor>
</comment>
<name>A0A231UTN4_9HYPH</name>
<dbReference type="PANTHER" id="PTHR10371">
    <property type="entry name" value="NADH DEHYDROGENASE UBIQUINONE FLAVOPROTEIN 2, MITOCHONDRIAL"/>
    <property type="match status" value="1"/>
</dbReference>
<evidence type="ECO:0000256" key="7">
    <source>
        <dbReference type="ARBA" id="ARBA00047712"/>
    </source>
</evidence>
<keyword evidence="4" id="KW-0408">Iron</keyword>
<feature type="compositionally biased region" description="Basic and acidic residues" evidence="8">
    <location>
        <begin position="412"/>
        <end position="422"/>
    </location>
</feature>
<comment type="caution">
    <text evidence="9">The sequence shown here is derived from an EMBL/GenBank/DDBJ whole genome shotgun (WGS) entry which is preliminary data.</text>
</comment>
<evidence type="ECO:0000256" key="1">
    <source>
        <dbReference type="ARBA" id="ARBA00010643"/>
    </source>
</evidence>
<dbReference type="Gene3D" id="1.10.10.1590">
    <property type="entry name" value="NADH-quinone oxidoreductase subunit E"/>
    <property type="match status" value="1"/>
</dbReference>
<proteinExistence type="inferred from homology"/>
<protein>
    <submittedName>
        <fullName evidence="9">NADH-quinone oxidoreductase subunit E</fullName>
    </submittedName>
</protein>
<accession>A0A231UTN4</accession>
<evidence type="ECO:0000313" key="10">
    <source>
        <dbReference type="Proteomes" id="UP000215405"/>
    </source>
</evidence>
<comment type="catalytic activity">
    <reaction evidence="7">
        <text>a quinone + NADH + 5 H(+)(in) = a quinol + NAD(+) + 4 H(+)(out)</text>
        <dbReference type="Rhea" id="RHEA:57888"/>
        <dbReference type="ChEBI" id="CHEBI:15378"/>
        <dbReference type="ChEBI" id="CHEBI:24646"/>
        <dbReference type="ChEBI" id="CHEBI:57540"/>
        <dbReference type="ChEBI" id="CHEBI:57945"/>
        <dbReference type="ChEBI" id="CHEBI:132124"/>
    </reaction>
</comment>
<evidence type="ECO:0000256" key="4">
    <source>
        <dbReference type="ARBA" id="ARBA00023004"/>
    </source>
</evidence>
<dbReference type="Proteomes" id="UP000215405">
    <property type="component" value="Unassembled WGS sequence"/>
</dbReference>
<keyword evidence="10" id="KW-1185">Reference proteome</keyword>
<dbReference type="NCBIfam" id="TIGR01958">
    <property type="entry name" value="nuoE_fam"/>
    <property type="match status" value="1"/>
</dbReference>
<keyword evidence="3" id="KW-0479">Metal-binding</keyword>
<feature type="compositionally biased region" description="Basic and acidic residues" evidence="8">
    <location>
        <begin position="332"/>
        <end position="349"/>
    </location>
</feature>
<dbReference type="CDD" id="cd03064">
    <property type="entry name" value="TRX_Fd_NuoE"/>
    <property type="match status" value="1"/>
</dbReference>
<dbReference type="AlphaFoldDB" id="A0A231UTN4"/>
<dbReference type="GO" id="GO:0051537">
    <property type="term" value="F:2 iron, 2 sulfur cluster binding"/>
    <property type="evidence" value="ECO:0007669"/>
    <property type="project" value="UniProtKB-KW"/>
</dbReference>
<evidence type="ECO:0000256" key="8">
    <source>
        <dbReference type="SAM" id="MobiDB-lite"/>
    </source>
</evidence>
<dbReference type="InterPro" id="IPR041921">
    <property type="entry name" value="NuoE_N"/>
</dbReference>
<dbReference type="GO" id="GO:0003954">
    <property type="term" value="F:NADH dehydrogenase activity"/>
    <property type="evidence" value="ECO:0007669"/>
    <property type="project" value="TreeGrafter"/>
</dbReference>
<organism evidence="9 10">
    <name type="scientific">Notoacmeibacter marinus</name>
    <dbReference type="NCBI Taxonomy" id="1876515"/>
    <lineage>
        <taxon>Bacteria</taxon>
        <taxon>Pseudomonadati</taxon>
        <taxon>Pseudomonadota</taxon>
        <taxon>Alphaproteobacteria</taxon>
        <taxon>Hyphomicrobiales</taxon>
        <taxon>Notoacmeibacteraceae</taxon>
        <taxon>Notoacmeibacter</taxon>
    </lineage>
</organism>
<reference evidence="10" key="1">
    <citation type="journal article" date="2017" name="Int. J. Syst. Evol. Microbiol.">
        <title>Notoacmeibacter marinus gen. nov., sp. nov., isolated from the gut of a limpet and proposal of Notoacmeibacteraceae fam. nov. in the order Rhizobiales of the class Alphaproteobacteria.</title>
        <authorList>
            <person name="Huang Z."/>
            <person name="Guo F."/>
            <person name="Lai Q."/>
        </authorList>
    </citation>
    <scope>NUCLEOTIDE SEQUENCE [LARGE SCALE GENOMIC DNA]</scope>
    <source>
        <strain evidence="10">XMTR2A4</strain>
    </source>
</reference>
<dbReference type="SUPFAM" id="SSF52833">
    <property type="entry name" value="Thioredoxin-like"/>
    <property type="match status" value="1"/>
</dbReference>
<dbReference type="InterPro" id="IPR036249">
    <property type="entry name" value="Thioredoxin-like_sf"/>
</dbReference>
<keyword evidence="5" id="KW-0411">Iron-sulfur</keyword>
<evidence type="ECO:0000313" key="9">
    <source>
        <dbReference type="EMBL" id="OXS99282.1"/>
    </source>
</evidence>
<dbReference type="NCBIfam" id="NF005724">
    <property type="entry name" value="PRK07539.1-4"/>
    <property type="match status" value="1"/>
</dbReference>
<gene>
    <name evidence="9" type="ORF">B7H23_13965</name>
</gene>
<feature type="compositionally biased region" description="Low complexity" evidence="8">
    <location>
        <begin position="398"/>
        <end position="411"/>
    </location>
</feature>
<dbReference type="Gene3D" id="3.40.30.10">
    <property type="entry name" value="Glutaredoxin"/>
    <property type="match status" value="1"/>
</dbReference>
<feature type="region of interest" description="Disordered" evidence="8">
    <location>
        <begin position="293"/>
        <end position="427"/>
    </location>
</feature>
<evidence type="ECO:0000256" key="6">
    <source>
        <dbReference type="ARBA" id="ARBA00034078"/>
    </source>
</evidence>
<dbReference type="EMBL" id="NBYO01000003">
    <property type="protein sequence ID" value="OXS99282.1"/>
    <property type="molecule type" value="Genomic_DNA"/>
</dbReference>
<evidence type="ECO:0000256" key="2">
    <source>
        <dbReference type="ARBA" id="ARBA00022714"/>
    </source>
</evidence>
<keyword evidence="2" id="KW-0001">2Fe-2S</keyword>
<dbReference type="InterPro" id="IPR042128">
    <property type="entry name" value="NuoE_dom"/>
</dbReference>
<dbReference type="Pfam" id="PF01257">
    <property type="entry name" value="2Fe-2S_thioredx"/>
    <property type="match status" value="1"/>
</dbReference>